<gene>
    <name evidence="4" type="ORF">QTL97_06355</name>
</gene>
<comment type="caution">
    <text evidence="4">The sequence shown here is derived from an EMBL/GenBank/DDBJ whole genome shotgun (WGS) entry which is preliminary data.</text>
</comment>
<sequence>MKDIYDHLNDINMDASQFEEEEVSAAEKAKVMMDLKRKIIKRPKPVRWRKMAVAASISIGLSSAALFGLSFTSFAQEIPIIGQVFKWFNDDGFFENYSEHANTLSMTQEDNGISITLNEAVFDGKTLYVTYELTSEIDLGDDLSLKGTLNILNHVGGHMGTGSGDIKKVDDFRYVGVSTAKMYPENRVEEGSFEFDITGIFLETSKFDISRMISDPTYSEKEIAGNWKFQFDLHATDNVEQSVGLSSAGNDVTVSVNKVAYTPMSFILFYQEFITQELYAKWDFISVGVVVKDDLGHTYATGGSSGGGLILRLSHTETFEKLNPKAKKLIVTPRVVLSQRDGTYENGAYYRNESSTAPMETFELDEIIIDIEK</sequence>
<dbReference type="Proteomes" id="UP001271648">
    <property type="component" value="Unassembled WGS sequence"/>
</dbReference>
<keyword evidence="1" id="KW-0472">Membrane</keyword>
<dbReference type="AlphaFoldDB" id="A0AAW9A6F9"/>
<dbReference type="EMBL" id="JAUBDJ010000003">
    <property type="protein sequence ID" value="MDW0116549.1"/>
    <property type="molecule type" value="Genomic_DNA"/>
</dbReference>
<evidence type="ECO:0000259" key="2">
    <source>
        <dbReference type="Pfam" id="PF13786"/>
    </source>
</evidence>
<evidence type="ECO:0000259" key="3">
    <source>
        <dbReference type="Pfam" id="PF18705"/>
    </source>
</evidence>
<organism evidence="4 5">
    <name type="scientific">Sporosarcina thermotolerans</name>
    <dbReference type="NCBI Taxonomy" id="633404"/>
    <lineage>
        <taxon>Bacteria</taxon>
        <taxon>Bacillati</taxon>
        <taxon>Bacillota</taxon>
        <taxon>Bacilli</taxon>
        <taxon>Bacillales</taxon>
        <taxon>Caryophanaceae</taxon>
        <taxon>Sporosarcina</taxon>
    </lineage>
</organism>
<keyword evidence="5" id="KW-1185">Reference proteome</keyword>
<reference evidence="4 5" key="1">
    <citation type="submission" date="2023-06" db="EMBL/GenBank/DDBJ databases">
        <title>Sporosarcina sp. nov., isolated from Korean traditional fermented seafood 'Jeotgal'.</title>
        <authorList>
            <person name="Yang A.I."/>
            <person name="Shin N.-R."/>
        </authorList>
    </citation>
    <scope>NUCLEOTIDE SEQUENCE [LARGE SCALE GENOMIC DNA]</scope>
    <source>
        <strain evidence="4 5">KCTC43456</strain>
    </source>
</reference>
<evidence type="ECO:0000256" key="1">
    <source>
        <dbReference type="SAM" id="Phobius"/>
    </source>
</evidence>
<dbReference type="Gene3D" id="2.60.40.1630">
    <property type="entry name" value="bacillus anthracis domain"/>
    <property type="match status" value="1"/>
</dbReference>
<dbReference type="RefSeq" id="WP_317940452.1">
    <property type="nucleotide sequence ID" value="NZ_JAUBDJ010000003.1"/>
</dbReference>
<keyword evidence="1" id="KW-0812">Transmembrane</keyword>
<name>A0AAW9A6F9_9BACL</name>
<dbReference type="InterPro" id="IPR025436">
    <property type="entry name" value="DUF4179"/>
</dbReference>
<dbReference type="Pfam" id="PF18705">
    <property type="entry name" value="DUF5643"/>
    <property type="match status" value="1"/>
</dbReference>
<feature type="domain" description="DUF4179" evidence="2">
    <location>
        <begin position="47"/>
        <end position="134"/>
    </location>
</feature>
<proteinExistence type="predicted"/>
<keyword evidence="1" id="KW-1133">Transmembrane helix</keyword>
<protein>
    <submittedName>
        <fullName evidence="4">DUF4179 domain-containing protein</fullName>
    </submittedName>
</protein>
<dbReference type="Pfam" id="PF13786">
    <property type="entry name" value="DUF4179"/>
    <property type="match status" value="1"/>
</dbReference>
<feature type="domain" description="DUF5643" evidence="3">
    <location>
        <begin position="250"/>
        <end position="346"/>
    </location>
</feature>
<accession>A0AAW9A6F9</accession>
<dbReference type="Gene3D" id="2.60.40.1640">
    <property type="entry name" value="Conserved domain protein"/>
    <property type="match status" value="1"/>
</dbReference>
<evidence type="ECO:0000313" key="5">
    <source>
        <dbReference type="Proteomes" id="UP001271648"/>
    </source>
</evidence>
<evidence type="ECO:0000313" key="4">
    <source>
        <dbReference type="EMBL" id="MDW0116549.1"/>
    </source>
</evidence>
<dbReference type="InterPro" id="IPR040680">
    <property type="entry name" value="DUF5643"/>
</dbReference>
<feature type="transmembrane region" description="Helical" evidence="1">
    <location>
        <begin position="51"/>
        <end position="71"/>
    </location>
</feature>